<organism evidence="1 2">
    <name type="scientific">Phlebia brevispora</name>
    <dbReference type="NCBI Taxonomy" id="194682"/>
    <lineage>
        <taxon>Eukaryota</taxon>
        <taxon>Fungi</taxon>
        <taxon>Dikarya</taxon>
        <taxon>Basidiomycota</taxon>
        <taxon>Agaricomycotina</taxon>
        <taxon>Agaricomycetes</taxon>
        <taxon>Polyporales</taxon>
        <taxon>Meruliaceae</taxon>
        <taxon>Phlebia</taxon>
    </lineage>
</organism>
<name>A0ACC1TAV6_9APHY</name>
<proteinExistence type="predicted"/>
<reference evidence="1" key="1">
    <citation type="submission" date="2022-07" db="EMBL/GenBank/DDBJ databases">
        <title>Genome Sequence of Phlebia brevispora.</title>
        <authorList>
            <person name="Buettner E."/>
        </authorList>
    </citation>
    <scope>NUCLEOTIDE SEQUENCE</scope>
    <source>
        <strain evidence="1">MPL23</strain>
    </source>
</reference>
<protein>
    <submittedName>
        <fullName evidence="1">Uncharacterized protein</fullName>
    </submittedName>
</protein>
<sequence>MSIATGTIPFVVGDETFRTWYKVLGDLKSGICPLVLLHGGPGIPHHGLLGHDELYKRHKIPIVWYDQVGCGASTHLPEKPESFWKEELFMDELENLVKHLGIADDYDLLGHSWGGMLAAQFAATRHPSGLKRIVLTDSPASMPLWDKSNAILLPQMPQDVQDAIRKHEEDGTLDDPEYRAAMHAYYMKHVCRVDPWPEDVTKSHAEMAKDPTVYNIMAGPNEFHISGTLKTWDITGIVHSITQPTLLINARYDMAQDIAVAPFFERIPKAKWAHFSESSHMPYWEEPERYYTIVGQFLVG</sequence>
<dbReference type="Proteomes" id="UP001148662">
    <property type="component" value="Unassembled WGS sequence"/>
</dbReference>
<evidence type="ECO:0000313" key="2">
    <source>
        <dbReference type="Proteomes" id="UP001148662"/>
    </source>
</evidence>
<keyword evidence="2" id="KW-1185">Reference proteome</keyword>
<comment type="caution">
    <text evidence="1">The sequence shown here is derived from an EMBL/GenBank/DDBJ whole genome shotgun (WGS) entry which is preliminary data.</text>
</comment>
<evidence type="ECO:0000313" key="1">
    <source>
        <dbReference type="EMBL" id="KAJ3557192.1"/>
    </source>
</evidence>
<gene>
    <name evidence="1" type="ORF">NM688_g1602</name>
</gene>
<accession>A0ACC1TAV6</accession>
<dbReference type="EMBL" id="JANHOG010000178">
    <property type="protein sequence ID" value="KAJ3557192.1"/>
    <property type="molecule type" value="Genomic_DNA"/>
</dbReference>